<dbReference type="InterPro" id="IPR013520">
    <property type="entry name" value="Ribonucl_H"/>
</dbReference>
<dbReference type="CDD" id="cd06127">
    <property type="entry name" value="DEDDh"/>
    <property type="match status" value="1"/>
</dbReference>
<dbReference type="InterPro" id="IPR012337">
    <property type="entry name" value="RNaseH-like_sf"/>
</dbReference>
<evidence type="ECO:0000256" key="5">
    <source>
        <dbReference type="ARBA" id="ARBA00022839"/>
    </source>
</evidence>
<keyword evidence="5" id="KW-0269">Exonuclease</keyword>
<dbReference type="PANTHER" id="PTHR13058:SF19">
    <property type="entry name" value="LD40940P"/>
    <property type="match status" value="1"/>
</dbReference>
<dbReference type="Gene3D" id="3.30.420.10">
    <property type="entry name" value="Ribonuclease H-like superfamily/Ribonuclease H"/>
    <property type="match status" value="1"/>
</dbReference>
<dbReference type="SMART" id="SM00479">
    <property type="entry name" value="EXOIII"/>
    <property type="match status" value="1"/>
</dbReference>
<organism evidence="9">
    <name type="scientific">Vitis vinifera</name>
    <name type="common">Grape</name>
    <dbReference type="NCBI Taxonomy" id="29760"/>
    <lineage>
        <taxon>Eukaryota</taxon>
        <taxon>Viridiplantae</taxon>
        <taxon>Streptophyta</taxon>
        <taxon>Embryophyta</taxon>
        <taxon>Tracheophyta</taxon>
        <taxon>Spermatophyta</taxon>
        <taxon>Magnoliopsida</taxon>
        <taxon>eudicotyledons</taxon>
        <taxon>Gunneridae</taxon>
        <taxon>Pentapetalae</taxon>
        <taxon>rosids</taxon>
        <taxon>Vitales</taxon>
        <taxon>Vitaceae</taxon>
        <taxon>Viteae</taxon>
        <taxon>Vitis</taxon>
    </lineage>
</organism>
<dbReference type="AlphaFoldDB" id="A5BCR2"/>
<evidence type="ECO:0000256" key="2">
    <source>
        <dbReference type="ARBA" id="ARBA00022722"/>
    </source>
</evidence>
<name>A5BCR2_VITVI</name>
<proteinExistence type="inferred from homology"/>
<gene>
    <name evidence="9" type="ORF">VITISV_042394</name>
</gene>
<evidence type="ECO:0000256" key="1">
    <source>
        <dbReference type="ARBA" id="ARBA00001946"/>
    </source>
</evidence>
<evidence type="ECO:0000256" key="6">
    <source>
        <dbReference type="ARBA" id="ARBA00022842"/>
    </source>
</evidence>
<keyword evidence="2" id="KW-0540">Nuclease</keyword>
<dbReference type="EMBL" id="AM454778">
    <property type="protein sequence ID" value="CAN74413.1"/>
    <property type="molecule type" value="Genomic_DNA"/>
</dbReference>
<dbReference type="PANTHER" id="PTHR13058">
    <property type="entry name" value="THREE PRIME REPAIR EXONUCLEASE 1, 2"/>
    <property type="match status" value="1"/>
</dbReference>
<keyword evidence="6" id="KW-0460">Magnesium</keyword>
<evidence type="ECO:0000256" key="3">
    <source>
        <dbReference type="ARBA" id="ARBA00022723"/>
    </source>
</evidence>
<keyword evidence="3" id="KW-0479">Metal-binding</keyword>
<dbReference type="GO" id="GO:0003676">
    <property type="term" value="F:nucleic acid binding"/>
    <property type="evidence" value="ECO:0007669"/>
    <property type="project" value="InterPro"/>
</dbReference>
<accession>A5BCR2</accession>
<evidence type="ECO:0000259" key="8">
    <source>
        <dbReference type="SMART" id="SM00479"/>
    </source>
</evidence>
<dbReference type="SUPFAM" id="SSF53098">
    <property type="entry name" value="Ribonuclease H-like"/>
    <property type="match status" value="1"/>
</dbReference>
<evidence type="ECO:0000256" key="4">
    <source>
        <dbReference type="ARBA" id="ARBA00022801"/>
    </source>
</evidence>
<dbReference type="FunFam" id="3.30.420.10:FF:000081">
    <property type="entry name" value="Exonuclease DPD1 chloroplastic/mitochondrial"/>
    <property type="match status" value="1"/>
</dbReference>
<dbReference type="InterPro" id="IPR036397">
    <property type="entry name" value="RNaseH_sf"/>
</dbReference>
<dbReference type="ExpressionAtlas" id="A5BCR2">
    <property type="expression patterns" value="baseline and differential"/>
</dbReference>
<evidence type="ECO:0000313" key="9">
    <source>
        <dbReference type="EMBL" id="CAN74413.1"/>
    </source>
</evidence>
<dbReference type="GO" id="GO:0046872">
    <property type="term" value="F:metal ion binding"/>
    <property type="evidence" value="ECO:0007669"/>
    <property type="project" value="UniProtKB-KW"/>
</dbReference>
<comment type="similarity">
    <text evidence="7">Belongs to the exonuclease superfamily. TREX family.</text>
</comment>
<dbReference type="InterPro" id="IPR040393">
    <property type="entry name" value="TREX1/2"/>
</dbReference>
<protein>
    <recommendedName>
        <fullName evidence="8">Exonuclease domain-containing protein</fullName>
    </recommendedName>
</protein>
<keyword evidence="4" id="KW-0378">Hydrolase</keyword>
<sequence length="340" mass="38615">MLDYIGNTVLQPEFSKKLDLLSVCTIQMMSSGIARPYFQKIKTPVFIGRVVLNALQFHNEYSYLLDIAHLFELIICFVLHRCKRSNIRHEIVDGTVSTSTKLIVDKLEISESQRIQYCEVQEKVTENKDLAKLVTVIVFDTETTGLSRANDRIIEIGLQDLGGGENSTFQTLVNPERIVPNPHVHGITTYMVNRPDVPRWKDLIPILLQYVESRQKPGGLILWVAHNGRSFDVPFLINEFSRCNTEVPPNWRFMDTLPLAREFIKSAGSDLPSGASLQALREYFRIPLVGPAHRVLSDVYTLSQILQMLTFNLKVSVANLLDRSFTASDIINPKKKKNSN</sequence>
<dbReference type="GO" id="GO:0008408">
    <property type="term" value="F:3'-5' exonuclease activity"/>
    <property type="evidence" value="ECO:0007669"/>
    <property type="project" value="InterPro"/>
</dbReference>
<comment type="cofactor">
    <cofactor evidence="1">
        <name>Mg(2+)</name>
        <dbReference type="ChEBI" id="CHEBI:18420"/>
    </cofactor>
</comment>
<feature type="domain" description="Exonuclease" evidence="8">
    <location>
        <begin position="135"/>
        <end position="315"/>
    </location>
</feature>
<reference evidence="9" key="1">
    <citation type="journal article" date="2007" name="PLoS ONE">
        <title>The first genome sequence of an elite grapevine cultivar (Pinot noir Vitis vinifera L.): coping with a highly heterozygous genome.</title>
        <authorList>
            <person name="Velasco R."/>
            <person name="Zharkikh A."/>
            <person name="Troggio M."/>
            <person name="Cartwright D.A."/>
            <person name="Cestaro A."/>
            <person name="Pruss D."/>
            <person name="Pindo M."/>
            <person name="FitzGerald L.M."/>
            <person name="Vezzulli S."/>
            <person name="Reid J."/>
            <person name="Malacarne G."/>
            <person name="Iliev D."/>
            <person name="Coppola G."/>
            <person name="Wardell B."/>
            <person name="Micheletti D."/>
            <person name="Macalma T."/>
            <person name="Facci M."/>
            <person name="Mitchell J.T."/>
            <person name="Perazzolli M."/>
            <person name="Eldredge G."/>
            <person name="Gatto P."/>
            <person name="Oyzerski R."/>
            <person name="Moretto M."/>
            <person name="Gutin N."/>
            <person name="Stefanini M."/>
            <person name="Chen Y."/>
            <person name="Segala C."/>
            <person name="Davenport C."/>
            <person name="Dematte L."/>
            <person name="Mraz A."/>
            <person name="Battilana J."/>
            <person name="Stormo K."/>
            <person name="Costa F."/>
            <person name="Tao Q."/>
            <person name="Si-Ammour A."/>
            <person name="Harkins T."/>
            <person name="Lackey A."/>
            <person name="Perbost C."/>
            <person name="Taillon B."/>
            <person name="Stella A."/>
            <person name="Solovyev V."/>
            <person name="Fawcett J.A."/>
            <person name="Sterck L."/>
            <person name="Vandepoele K."/>
            <person name="Grando S.M."/>
            <person name="Toppo S."/>
            <person name="Moser C."/>
            <person name="Lanchbury J."/>
            <person name="Bogden R."/>
            <person name="Skolnick M."/>
            <person name="Sgaramella V."/>
            <person name="Bhatnagar S.K."/>
            <person name="Fontana P."/>
            <person name="Gutin A."/>
            <person name="Van de Peer Y."/>
            <person name="Salamini F."/>
            <person name="Viola R."/>
        </authorList>
    </citation>
    <scope>NUCLEOTIDE SEQUENCE</scope>
</reference>
<evidence type="ECO:0000256" key="7">
    <source>
        <dbReference type="ARBA" id="ARBA00025769"/>
    </source>
</evidence>
<dbReference type="Pfam" id="PF00929">
    <property type="entry name" value="RNase_T"/>
    <property type="match status" value="1"/>
</dbReference>